<dbReference type="InterPro" id="IPR008763">
    <property type="entry name" value="Peptidase_S55"/>
</dbReference>
<organism evidence="3">
    <name type="scientific">Eiseniibacteriota bacterium</name>
    <dbReference type="NCBI Taxonomy" id="2212470"/>
    <lineage>
        <taxon>Bacteria</taxon>
        <taxon>Candidatus Eiseniibacteriota</taxon>
    </lineage>
</organism>
<feature type="domain" description="Peptidase S55" evidence="2">
    <location>
        <begin position="1"/>
        <end position="155"/>
    </location>
</feature>
<evidence type="ECO:0000256" key="1">
    <source>
        <dbReference type="SAM" id="SignalP"/>
    </source>
</evidence>
<dbReference type="AlphaFoldDB" id="A0A832I5A4"/>
<dbReference type="EMBL" id="DSQF01000012">
    <property type="protein sequence ID" value="HGZ42813.1"/>
    <property type="molecule type" value="Genomic_DNA"/>
</dbReference>
<reference evidence="3" key="1">
    <citation type="journal article" date="2020" name="mSystems">
        <title>Genome- and Community-Level Interaction Insights into Carbon Utilization and Element Cycling Functions of Hydrothermarchaeota in Hydrothermal Sediment.</title>
        <authorList>
            <person name="Zhou Z."/>
            <person name="Liu Y."/>
            <person name="Xu W."/>
            <person name="Pan J."/>
            <person name="Luo Z.H."/>
            <person name="Li M."/>
        </authorList>
    </citation>
    <scope>NUCLEOTIDE SEQUENCE [LARGE SCALE GENOMIC DNA]</scope>
    <source>
        <strain evidence="3">SpSt-381</strain>
    </source>
</reference>
<accession>A0A832I5A4</accession>
<keyword evidence="1" id="KW-0732">Signal</keyword>
<feature type="chain" id="PRO_5032527706" description="Peptidase S55 domain-containing protein" evidence="1">
    <location>
        <begin position="39"/>
        <end position="628"/>
    </location>
</feature>
<gene>
    <name evidence="3" type="ORF">ENR23_05190</name>
</gene>
<protein>
    <recommendedName>
        <fullName evidence="2">Peptidase S55 domain-containing protein</fullName>
    </recommendedName>
</protein>
<evidence type="ECO:0000259" key="2">
    <source>
        <dbReference type="PROSITE" id="PS51494"/>
    </source>
</evidence>
<comment type="caution">
    <text evidence="3">The sequence shown here is derived from an EMBL/GenBank/DDBJ whole genome shotgun (WGS) entry which is preliminary data.</text>
</comment>
<evidence type="ECO:0000313" key="3">
    <source>
        <dbReference type="EMBL" id="HGZ42813.1"/>
    </source>
</evidence>
<dbReference type="PROSITE" id="PS51494">
    <property type="entry name" value="SPOIVB"/>
    <property type="match status" value="1"/>
</dbReference>
<name>A0A832I5A4_UNCEI</name>
<sequence>MTRRAGAPAGPRLQCRAVTLRVLALAALPALLAGAARAAEPTLPPEALRPGQRAVVRTVFAGDSIETFDAEIVGVLRGGRVEGDLILARATSPRVVASGVAQGMSGSPVYVDGRLIGALSSGWAFSREPLFGVTPIADMLAVLGQPDAAPGAPSGGPSGVEATGLAAPARFGEWRWSGDDDSGAAGAPAPPLPAGALPRLKVPLAVGGLHPAALGALGGAFDALGFSLVPGGVASPVRAAAPRAGRDAPALAPGAAVAVDVMRGDLQMSAIGTLTWRDGDRVLLFGHPFFQAGPVNLPLSTAEIVTVVGSQQTSFKLGARGREIGAVTQDRRAAVAGRLGPAPRLLPVSLTIAGAAPRPQRFRFEAVEDRQLLPLLVGAAALNGLLESGGAGAQQTLRWRMVLHRPGATPLALRDVVAGDGPALALSAALQGPLAFLANNPFERLRLDSVAVEVAVEPGRDQWQLRSARVLAPAVRPGGRIVVRCELERWRGARRFVDLGLEIPEEAPDGRFALFVGGGAELARYEAQRLPGRYRPVSLDDAWTRFAALRPGDALYAALYAPAPEVTSDGRDYPELPLSALPLLAGAQAAGDVARRGTVTVLADARAPLGAALRGELLLSVQVDSKLP</sequence>
<dbReference type="Pfam" id="PF05580">
    <property type="entry name" value="Peptidase_S55"/>
    <property type="match status" value="1"/>
</dbReference>
<proteinExistence type="predicted"/>
<feature type="signal peptide" evidence="1">
    <location>
        <begin position="1"/>
        <end position="38"/>
    </location>
</feature>